<gene>
    <name evidence="2" type="ORF">OPKNFCMD_6472</name>
</gene>
<dbReference type="Proteomes" id="UP001055167">
    <property type="component" value="Unassembled WGS sequence"/>
</dbReference>
<evidence type="ECO:0000313" key="2">
    <source>
        <dbReference type="EMBL" id="GJD53695.1"/>
    </source>
</evidence>
<organism evidence="2 3">
    <name type="scientific">Methylobacterium crusticola</name>
    <dbReference type="NCBI Taxonomy" id="1697972"/>
    <lineage>
        <taxon>Bacteria</taxon>
        <taxon>Pseudomonadati</taxon>
        <taxon>Pseudomonadota</taxon>
        <taxon>Alphaproteobacteria</taxon>
        <taxon>Hyphomicrobiales</taxon>
        <taxon>Methylobacteriaceae</taxon>
        <taxon>Methylobacterium</taxon>
    </lineage>
</organism>
<dbReference type="EMBL" id="BPQH01000035">
    <property type="protein sequence ID" value="GJD53695.1"/>
    <property type="molecule type" value="Genomic_DNA"/>
</dbReference>
<reference evidence="2" key="2">
    <citation type="submission" date="2021-08" db="EMBL/GenBank/DDBJ databases">
        <authorList>
            <person name="Tani A."/>
            <person name="Ola A."/>
            <person name="Ogura Y."/>
            <person name="Katsura K."/>
            <person name="Hayashi T."/>
        </authorList>
    </citation>
    <scope>NUCLEOTIDE SEQUENCE</scope>
    <source>
        <strain evidence="2">KCTC 52305</strain>
    </source>
</reference>
<evidence type="ECO:0000313" key="3">
    <source>
        <dbReference type="Proteomes" id="UP001055167"/>
    </source>
</evidence>
<keyword evidence="3" id="KW-1185">Reference proteome</keyword>
<proteinExistence type="predicted"/>
<feature type="region of interest" description="Disordered" evidence="1">
    <location>
        <begin position="1"/>
        <end position="38"/>
    </location>
</feature>
<dbReference type="RefSeq" id="WP_128563561.1">
    <property type="nucleotide sequence ID" value="NZ_BPQH01000035.1"/>
</dbReference>
<name>A0ABQ4R9Z5_9HYPH</name>
<evidence type="ECO:0000256" key="1">
    <source>
        <dbReference type="SAM" id="MobiDB-lite"/>
    </source>
</evidence>
<sequence length="105" mass="11136">MNVSSTGASPAWPASRSVSTSVSPAAKDAGSTSSESVKSDFLKYAKMSPLERMRANILKSMDLTEEQLGSLPLAQRQKVEDQIKETIKTMMTGSGAKGQLVNLSA</sequence>
<reference evidence="2" key="1">
    <citation type="journal article" date="2021" name="Front. Microbiol.">
        <title>Comprehensive Comparative Genomics and Phenotyping of Methylobacterium Species.</title>
        <authorList>
            <person name="Alessa O."/>
            <person name="Ogura Y."/>
            <person name="Fujitani Y."/>
            <person name="Takami H."/>
            <person name="Hayashi T."/>
            <person name="Sahin N."/>
            <person name="Tani A."/>
        </authorList>
    </citation>
    <scope>NUCLEOTIDE SEQUENCE</scope>
    <source>
        <strain evidence="2">KCTC 52305</strain>
    </source>
</reference>
<protein>
    <submittedName>
        <fullName evidence="2">Uncharacterized protein</fullName>
    </submittedName>
</protein>
<accession>A0ABQ4R9Z5</accession>
<comment type="caution">
    <text evidence="2">The sequence shown here is derived from an EMBL/GenBank/DDBJ whole genome shotgun (WGS) entry which is preliminary data.</text>
</comment>